<evidence type="ECO:0000259" key="6">
    <source>
        <dbReference type="PROSITE" id="PS51471"/>
    </source>
</evidence>
<dbReference type="InterPro" id="IPR050295">
    <property type="entry name" value="Plant_2OG-oxidoreductases"/>
</dbReference>
<keyword evidence="4 5" id="KW-0408">Iron</keyword>
<dbReference type="Proteomes" id="UP000737018">
    <property type="component" value="Unassembled WGS sequence"/>
</dbReference>
<comment type="similarity">
    <text evidence="1 5">Belongs to the iron/ascorbate-dependent oxidoreductase family.</text>
</comment>
<dbReference type="InterPro" id="IPR026992">
    <property type="entry name" value="DIOX_N"/>
</dbReference>
<evidence type="ECO:0000313" key="8">
    <source>
        <dbReference type="Proteomes" id="UP000737018"/>
    </source>
</evidence>
<dbReference type="InterPro" id="IPR044861">
    <property type="entry name" value="IPNS-like_FE2OG_OXY"/>
</dbReference>
<dbReference type="FunFam" id="2.60.120.330:FF:000079">
    <property type="entry name" value="Protein SRG1"/>
    <property type="match status" value="1"/>
</dbReference>
<dbReference type="PROSITE" id="PS51471">
    <property type="entry name" value="FE2OG_OXY"/>
    <property type="match status" value="1"/>
</dbReference>
<protein>
    <recommendedName>
        <fullName evidence="6">Fe2OG dioxygenase domain-containing protein</fullName>
    </recommendedName>
</protein>
<dbReference type="AlphaFoldDB" id="A0A8J4S2Z7"/>
<keyword evidence="5" id="KW-0560">Oxidoreductase</keyword>
<dbReference type="Gene3D" id="2.60.120.330">
    <property type="entry name" value="B-lactam Antibiotic, Isopenicillin N Synthase, Chain"/>
    <property type="match status" value="1"/>
</dbReference>
<dbReference type="SUPFAM" id="SSF51197">
    <property type="entry name" value="Clavaminate synthase-like"/>
    <property type="match status" value="1"/>
</dbReference>
<gene>
    <name evidence="7" type="ORF">CMV_001099</name>
</gene>
<dbReference type="Pfam" id="PF03171">
    <property type="entry name" value="2OG-FeII_Oxy"/>
    <property type="match status" value="1"/>
</dbReference>
<feature type="domain" description="Fe2OG dioxygenase" evidence="6">
    <location>
        <begin position="225"/>
        <end position="328"/>
    </location>
</feature>
<accession>A0A8J4S2Z7</accession>
<keyword evidence="3" id="KW-0847">Vitamin C</keyword>
<dbReference type="Pfam" id="PF14226">
    <property type="entry name" value="DIOX_N"/>
    <property type="match status" value="1"/>
</dbReference>
<dbReference type="InterPro" id="IPR005123">
    <property type="entry name" value="Oxoglu/Fe-dep_dioxygenase_dom"/>
</dbReference>
<evidence type="ECO:0000256" key="3">
    <source>
        <dbReference type="ARBA" id="ARBA00022896"/>
    </source>
</evidence>
<name>A0A8J4S2Z7_9ROSI</name>
<dbReference type="GO" id="GO:0046872">
    <property type="term" value="F:metal ion binding"/>
    <property type="evidence" value="ECO:0007669"/>
    <property type="project" value="UniProtKB-KW"/>
</dbReference>
<organism evidence="7 8">
    <name type="scientific">Castanea mollissima</name>
    <name type="common">Chinese chestnut</name>
    <dbReference type="NCBI Taxonomy" id="60419"/>
    <lineage>
        <taxon>Eukaryota</taxon>
        <taxon>Viridiplantae</taxon>
        <taxon>Streptophyta</taxon>
        <taxon>Embryophyta</taxon>
        <taxon>Tracheophyta</taxon>
        <taxon>Spermatophyta</taxon>
        <taxon>Magnoliopsida</taxon>
        <taxon>eudicotyledons</taxon>
        <taxon>Gunneridae</taxon>
        <taxon>Pentapetalae</taxon>
        <taxon>rosids</taxon>
        <taxon>fabids</taxon>
        <taxon>Fagales</taxon>
        <taxon>Fagaceae</taxon>
        <taxon>Castanea</taxon>
    </lineage>
</organism>
<keyword evidence="8" id="KW-1185">Reference proteome</keyword>
<evidence type="ECO:0000256" key="4">
    <source>
        <dbReference type="ARBA" id="ARBA00023004"/>
    </source>
</evidence>
<dbReference type="OrthoDB" id="288590at2759"/>
<evidence type="ECO:0000256" key="1">
    <source>
        <dbReference type="ARBA" id="ARBA00008056"/>
    </source>
</evidence>
<dbReference type="GO" id="GO:0016491">
    <property type="term" value="F:oxidoreductase activity"/>
    <property type="evidence" value="ECO:0007669"/>
    <property type="project" value="UniProtKB-KW"/>
</dbReference>
<evidence type="ECO:0000256" key="2">
    <source>
        <dbReference type="ARBA" id="ARBA00022723"/>
    </source>
</evidence>
<sequence>MEEEDKGYFHEASFIDKEGQLRTSKVPVVQELARQLQVLNHLPDKFRRVHPDHQPVTPSFALPIPTINMAKLRLAAEPQPKVRAQELAKLASVAKEWGMFLITDHGVPSNVLHGVKDVVKGFFGLSFVEKKASVGSYASVDNMGYGRNFVKSEDQPLDWIDRLTMKAAPEGASEGLHVWPQKPTNFRQAIEQYVREARKVLDELLEVLAESLSLERHVFIQQFDTNESEINVRVNYYPPCPRPDQTLGLTPHTDASALTILMEFDTSGGLQVLKDQKWLPVKWPRDTLLVNVGDMLEIMSNGRLQSPWHRVVTQMDVERFSVALFYNPASLAEIVSVRNTTMEKESYKNVVVGDYLQHFYKISPTTEKVAIKFAKA</sequence>
<keyword evidence="2 5" id="KW-0479">Metal-binding</keyword>
<evidence type="ECO:0000256" key="5">
    <source>
        <dbReference type="RuleBase" id="RU003682"/>
    </source>
</evidence>
<dbReference type="GO" id="GO:0031418">
    <property type="term" value="F:L-ascorbic acid binding"/>
    <property type="evidence" value="ECO:0007669"/>
    <property type="project" value="UniProtKB-KW"/>
</dbReference>
<dbReference type="PANTHER" id="PTHR47991">
    <property type="entry name" value="OXOGLUTARATE/IRON-DEPENDENT DIOXYGENASE"/>
    <property type="match status" value="1"/>
</dbReference>
<dbReference type="EMBL" id="JRKL02000064">
    <property type="protein sequence ID" value="KAF3975668.1"/>
    <property type="molecule type" value="Genomic_DNA"/>
</dbReference>
<dbReference type="InterPro" id="IPR027443">
    <property type="entry name" value="IPNS-like_sf"/>
</dbReference>
<comment type="caution">
    <text evidence="7">The sequence shown here is derived from an EMBL/GenBank/DDBJ whole genome shotgun (WGS) entry which is preliminary data.</text>
</comment>
<proteinExistence type="inferred from homology"/>
<reference evidence="7" key="1">
    <citation type="submission" date="2020-03" db="EMBL/GenBank/DDBJ databases">
        <title>Castanea mollissima Vanexum genome sequencing.</title>
        <authorList>
            <person name="Staton M."/>
        </authorList>
    </citation>
    <scope>NUCLEOTIDE SEQUENCE</scope>
    <source>
        <tissue evidence="7">Leaf</tissue>
    </source>
</reference>
<evidence type="ECO:0000313" key="7">
    <source>
        <dbReference type="EMBL" id="KAF3975668.1"/>
    </source>
</evidence>